<accession>A0AC58JIG8</accession>
<evidence type="ECO:0000313" key="1">
    <source>
        <dbReference type="Proteomes" id="UP000000437"/>
    </source>
</evidence>
<keyword evidence="1" id="KW-1185">Reference proteome</keyword>
<gene>
    <name evidence="2" type="primary">si:dkey-192k22.2</name>
</gene>
<dbReference type="Proteomes" id="UP000000437">
    <property type="component" value="Chromosome 1"/>
</dbReference>
<reference evidence="2" key="1">
    <citation type="submission" date="2025-08" db="UniProtKB">
        <authorList>
            <consortium name="RefSeq"/>
        </authorList>
    </citation>
    <scope>IDENTIFICATION</scope>
    <source>
        <strain evidence="2">Tuebingen</strain>
        <tissue evidence="2">Fibroblasts and whole tissue</tissue>
    </source>
</reference>
<organism evidence="1 2">
    <name type="scientific">Danio rerio</name>
    <name type="common">Zebrafish</name>
    <name type="synonym">Brachydanio rerio</name>
    <dbReference type="NCBI Taxonomy" id="7955"/>
    <lineage>
        <taxon>Eukaryota</taxon>
        <taxon>Metazoa</taxon>
        <taxon>Chordata</taxon>
        <taxon>Craniata</taxon>
        <taxon>Vertebrata</taxon>
        <taxon>Euteleostomi</taxon>
        <taxon>Actinopterygii</taxon>
        <taxon>Neopterygii</taxon>
        <taxon>Teleostei</taxon>
        <taxon>Ostariophysi</taxon>
        <taxon>Cypriniformes</taxon>
        <taxon>Danionidae</taxon>
        <taxon>Danioninae</taxon>
        <taxon>Danio</taxon>
    </lineage>
</organism>
<evidence type="ECO:0000313" key="2">
    <source>
        <dbReference type="RefSeq" id="XP_073806281.1"/>
    </source>
</evidence>
<dbReference type="RefSeq" id="XP_073806281.1">
    <property type="nucleotide sequence ID" value="XM_073950180.1"/>
</dbReference>
<name>A0AC58JIG8_DANRE</name>
<proteinExistence type="predicted"/>
<sequence length="338" mass="38106">MSFTMTRSGAFKLSILLFITFLLCLPELFPNISQIEFLCEPFDFCTSQSNAQLCGLSDPACATETINTSGPHRQDGWYACASQMDLKLLQNNTSQSGEHVMAVLTMKAANLSVWNYSVFAFLNNTDLYAKAHDEQTLFYCNLPPDNSKCPVLKDEVKCQATSSSFLFYYHEHNVTASPAELPNTQAKRVWLALVLTVVVVTILSVGFLIIKSCHLYHRKSKMVRFLPLSASRRPLKKPSKQKQNSMRNVPDVSIAISSINDNLLKVADHMYKRSLSPIYEITEDEEGQNENLEQEQCNASVPLEEIKQLHLAAQDHCQPSNYLHHRSNFSCSSHEEDA</sequence>
<protein>
    <submittedName>
        <fullName evidence="2">Uncharacterized protein si:dkey-192k22.2 isoform X1</fullName>
    </submittedName>
</protein>